<dbReference type="EMBL" id="JAWDJW010012236">
    <property type="protein sequence ID" value="KAK3044233.1"/>
    <property type="molecule type" value="Genomic_DNA"/>
</dbReference>
<dbReference type="Proteomes" id="UP001186974">
    <property type="component" value="Unassembled WGS sequence"/>
</dbReference>
<gene>
    <name evidence="1" type="ORF">LTS18_001832</name>
</gene>
<comment type="caution">
    <text evidence="1">The sequence shown here is derived from an EMBL/GenBank/DDBJ whole genome shotgun (WGS) entry which is preliminary data.</text>
</comment>
<keyword evidence="2" id="KW-1185">Reference proteome</keyword>
<name>A0ACC3CSW4_9PEZI</name>
<sequence length="118" mass="13234">MFKHHAQPDESEMPTSIAQFINGTDPLEELDIPLFEIKDIPGKGKGLVARFNVSSGTRILCEKPLLTVEAKSREELERLLVDKLNAMPKSSQRQFLSLHNNLLGKYPFSGIFKTNALP</sequence>
<organism evidence="1 2">
    <name type="scientific">Coniosporium uncinatum</name>
    <dbReference type="NCBI Taxonomy" id="93489"/>
    <lineage>
        <taxon>Eukaryota</taxon>
        <taxon>Fungi</taxon>
        <taxon>Dikarya</taxon>
        <taxon>Ascomycota</taxon>
        <taxon>Pezizomycotina</taxon>
        <taxon>Dothideomycetes</taxon>
        <taxon>Dothideomycetes incertae sedis</taxon>
        <taxon>Coniosporium</taxon>
    </lineage>
</organism>
<accession>A0ACC3CSW4</accession>
<feature type="non-terminal residue" evidence="1">
    <location>
        <position position="118"/>
    </location>
</feature>
<evidence type="ECO:0000313" key="1">
    <source>
        <dbReference type="EMBL" id="KAK3044233.1"/>
    </source>
</evidence>
<evidence type="ECO:0000313" key="2">
    <source>
        <dbReference type="Proteomes" id="UP001186974"/>
    </source>
</evidence>
<proteinExistence type="predicted"/>
<reference evidence="1" key="1">
    <citation type="submission" date="2024-09" db="EMBL/GenBank/DDBJ databases">
        <title>Black Yeasts Isolated from many extreme environments.</title>
        <authorList>
            <person name="Coleine C."/>
            <person name="Stajich J.E."/>
            <person name="Selbmann L."/>
        </authorList>
    </citation>
    <scope>NUCLEOTIDE SEQUENCE</scope>
    <source>
        <strain evidence="1">CCFEE 5737</strain>
    </source>
</reference>
<protein>
    <submittedName>
        <fullName evidence="1">Uncharacterized protein</fullName>
    </submittedName>
</protein>